<accession>A0ABD5XX47</accession>
<organism evidence="2 3">
    <name type="scientific">Halosimplex aquaticum</name>
    <dbReference type="NCBI Taxonomy" id="3026162"/>
    <lineage>
        <taxon>Archaea</taxon>
        <taxon>Methanobacteriati</taxon>
        <taxon>Methanobacteriota</taxon>
        <taxon>Stenosarchaea group</taxon>
        <taxon>Halobacteria</taxon>
        <taxon>Halobacteriales</taxon>
        <taxon>Haloarculaceae</taxon>
        <taxon>Halosimplex</taxon>
    </lineage>
</organism>
<dbReference type="Proteomes" id="UP001596432">
    <property type="component" value="Unassembled WGS sequence"/>
</dbReference>
<feature type="region of interest" description="Disordered" evidence="1">
    <location>
        <begin position="23"/>
        <end position="64"/>
    </location>
</feature>
<evidence type="ECO:0000313" key="2">
    <source>
        <dbReference type="EMBL" id="MFC7138274.1"/>
    </source>
</evidence>
<dbReference type="InterPro" id="IPR027056">
    <property type="entry name" value="Gluconate_2DH_su3"/>
</dbReference>
<dbReference type="AlphaFoldDB" id="A0ABD5XX47"/>
<feature type="compositionally biased region" description="Low complexity" evidence="1">
    <location>
        <begin position="47"/>
        <end position="61"/>
    </location>
</feature>
<name>A0ABD5XX47_9EURY</name>
<comment type="caution">
    <text evidence="2">The sequence shown here is derived from an EMBL/GenBank/DDBJ whole genome shotgun (WGS) entry which is preliminary data.</text>
</comment>
<dbReference type="InterPro" id="IPR006311">
    <property type="entry name" value="TAT_signal"/>
</dbReference>
<reference evidence="2 3" key="1">
    <citation type="journal article" date="2019" name="Int. J. Syst. Evol. Microbiol.">
        <title>The Global Catalogue of Microorganisms (GCM) 10K type strain sequencing project: providing services to taxonomists for standard genome sequencing and annotation.</title>
        <authorList>
            <consortium name="The Broad Institute Genomics Platform"/>
            <consortium name="The Broad Institute Genome Sequencing Center for Infectious Disease"/>
            <person name="Wu L."/>
            <person name="Ma J."/>
        </authorList>
    </citation>
    <scope>NUCLEOTIDE SEQUENCE [LARGE SCALE GENOMIC DNA]</scope>
    <source>
        <strain evidence="2 3">XZYJT29</strain>
    </source>
</reference>
<sequence length="202" mass="20877">MELSRRDALAALAAVGVAGGGALALSATDDDSGDTATSGDERGSGGSTDDTGQGGDSPTDGPITAEDLDALTAVAETVYPSEVEGVESFVTAFVRGRSNAQPDHAAGVAEAVGYLMEWTDAWYDEAFASLDPTDREEALDRMGVREADPDPAGTDAERVRYYVVNELLFALYSSPTGGELVGIENPQGHPGGTESYRRGPNG</sequence>
<dbReference type="GeneID" id="78818511"/>
<keyword evidence="3" id="KW-1185">Reference proteome</keyword>
<dbReference type="Pfam" id="PF13618">
    <property type="entry name" value="Gluconate_2-dh3"/>
    <property type="match status" value="1"/>
</dbReference>
<proteinExistence type="predicted"/>
<dbReference type="RefSeq" id="WP_274323908.1">
    <property type="nucleotide sequence ID" value="NZ_CP118158.1"/>
</dbReference>
<evidence type="ECO:0000313" key="3">
    <source>
        <dbReference type="Proteomes" id="UP001596432"/>
    </source>
</evidence>
<gene>
    <name evidence="2" type="ORF">ACFQMA_00305</name>
</gene>
<protein>
    <submittedName>
        <fullName evidence="2">Gluconate 2-dehydrogenase subunit 3 family protein</fullName>
    </submittedName>
</protein>
<feature type="region of interest" description="Disordered" evidence="1">
    <location>
        <begin position="181"/>
        <end position="202"/>
    </location>
</feature>
<dbReference type="EMBL" id="JBHTAS010000001">
    <property type="protein sequence ID" value="MFC7138274.1"/>
    <property type="molecule type" value="Genomic_DNA"/>
</dbReference>
<evidence type="ECO:0000256" key="1">
    <source>
        <dbReference type="SAM" id="MobiDB-lite"/>
    </source>
</evidence>
<dbReference type="PROSITE" id="PS51318">
    <property type="entry name" value="TAT"/>
    <property type="match status" value="1"/>
</dbReference>